<evidence type="ECO:0000256" key="7">
    <source>
        <dbReference type="ARBA" id="ARBA00022833"/>
    </source>
</evidence>
<dbReference type="Proteomes" id="UP000247810">
    <property type="component" value="Unassembled WGS sequence"/>
</dbReference>
<dbReference type="SMART" id="SM00734">
    <property type="entry name" value="ZnF_Rad18"/>
    <property type="match status" value="1"/>
</dbReference>
<dbReference type="Gene3D" id="1.20.272.10">
    <property type="match status" value="1"/>
</dbReference>
<feature type="region of interest" description="Disordered" evidence="11">
    <location>
        <begin position="27"/>
        <end position="119"/>
    </location>
</feature>
<dbReference type="GO" id="GO:0003677">
    <property type="term" value="F:DNA binding"/>
    <property type="evidence" value="ECO:0007669"/>
    <property type="project" value="InterPro"/>
</dbReference>
<evidence type="ECO:0000256" key="8">
    <source>
        <dbReference type="ARBA" id="ARBA00022840"/>
    </source>
</evidence>
<evidence type="ECO:0000256" key="4">
    <source>
        <dbReference type="ARBA" id="ARBA00022741"/>
    </source>
</evidence>
<evidence type="ECO:0000256" key="5">
    <source>
        <dbReference type="ARBA" id="ARBA00022763"/>
    </source>
</evidence>
<evidence type="ECO:0000259" key="12">
    <source>
        <dbReference type="SMART" id="SM00382"/>
    </source>
</evidence>
<comment type="function">
    <text evidence="10">Functions as a modulator for initiation or reinitiation events during DNA polymerase delta-mediated DNA synthesis. Has an intrinsic ATPase activity that functions as a sensor of DNA damage or of arrested replication forks and regulates the extent of DNA synthesis.</text>
</comment>
<dbReference type="Pfam" id="PF00004">
    <property type="entry name" value="AAA"/>
    <property type="match status" value="1"/>
</dbReference>
<dbReference type="AlphaFoldDB" id="A0A319CTP8"/>
<evidence type="ECO:0000256" key="9">
    <source>
        <dbReference type="ARBA" id="ARBA00023204"/>
    </source>
</evidence>
<keyword evidence="9" id="KW-0234">DNA repair</keyword>
<sequence length="525" mass="57333">MVSCPICTKSVSSLKINDHIDSDCQSFIDEPSSSADTTTTSSSSQKAPVPSFFQPASAKKASAQANGYALKENADSPLRNANGKRPHDSPEGIPRPKNENEPKKPKISALQKAAPLPERMRPRTLEEVCGQELVGPNGVLRGLIEQDRVPSMILWGGPGTGKTTIARVIATMVGSRFVEINSTSTGVAECKKIFADAKSELGLTGRKTIIFCDEIHRFSKTQQDVFLGPVESGQVTLIGATTENPSFKVQSALLSRCRTFTLSKLTDEDIQSILHRALRVEGPSYSPSALVDDELIEYLARFADGDARTSLNLLELAMDLSKRPEITKEEIKRALTKTLVYDRAGDQHYDTISAFHKSLRGSDPDAALYYLARMIQSGEDPLYIARRLIVVASEDIGLADNSMLTLAISTHAAVEKIGLPEARINLAHATVAMALSKKSTRSYRGLNNAVAALGEPGVAGLPIPIHLRNAPTRLMKELGYGKEYKYNPNYVDGEVAQEYLPEALRGRRFLEEKDLGDRVDWDLHG</sequence>
<keyword evidence="3" id="KW-0479">Metal-binding</keyword>
<dbReference type="CDD" id="cd00009">
    <property type="entry name" value="AAA"/>
    <property type="match status" value="1"/>
</dbReference>
<dbReference type="Gene3D" id="3.40.50.300">
    <property type="entry name" value="P-loop containing nucleotide triphosphate hydrolases"/>
    <property type="match status" value="1"/>
</dbReference>
<dbReference type="SUPFAM" id="SSF52540">
    <property type="entry name" value="P-loop containing nucleoside triphosphate hydrolases"/>
    <property type="match status" value="1"/>
</dbReference>
<organism evidence="14 15">
    <name type="scientific">Aspergillus ellipticus CBS 707.79</name>
    <dbReference type="NCBI Taxonomy" id="1448320"/>
    <lineage>
        <taxon>Eukaryota</taxon>
        <taxon>Fungi</taxon>
        <taxon>Dikarya</taxon>
        <taxon>Ascomycota</taxon>
        <taxon>Pezizomycotina</taxon>
        <taxon>Eurotiomycetes</taxon>
        <taxon>Eurotiomycetidae</taxon>
        <taxon>Eurotiales</taxon>
        <taxon>Aspergillaceae</taxon>
        <taxon>Aspergillus</taxon>
        <taxon>Aspergillus subgen. Circumdati</taxon>
    </lineage>
</organism>
<name>A0A319CTP8_9EURO</name>
<dbReference type="InterPro" id="IPR032423">
    <property type="entry name" value="AAA_assoc_2"/>
</dbReference>
<dbReference type="CDD" id="cd18139">
    <property type="entry name" value="HLD_clamp_RarA"/>
    <property type="match status" value="1"/>
</dbReference>
<evidence type="ECO:0000313" key="15">
    <source>
        <dbReference type="Proteomes" id="UP000247810"/>
    </source>
</evidence>
<dbReference type="GO" id="GO:0005634">
    <property type="term" value="C:nucleus"/>
    <property type="evidence" value="ECO:0007669"/>
    <property type="project" value="TreeGrafter"/>
</dbReference>
<proteinExistence type="inferred from homology"/>
<dbReference type="PANTHER" id="PTHR13779">
    <property type="entry name" value="WERNER HELICASE-INTERACTING PROTEIN 1 FAMILY MEMBER"/>
    <property type="match status" value="1"/>
</dbReference>
<dbReference type="GO" id="GO:0016887">
    <property type="term" value="F:ATP hydrolysis activity"/>
    <property type="evidence" value="ECO:0007669"/>
    <property type="project" value="InterPro"/>
</dbReference>
<dbReference type="InterPro" id="IPR003593">
    <property type="entry name" value="AAA+_ATPase"/>
</dbReference>
<comment type="similarity">
    <text evidence="1">Belongs to the AAA ATPase family. RarA/MGS1/WRNIP1 subfamily.</text>
</comment>
<dbReference type="STRING" id="1448320.A0A319CTP8"/>
<dbReference type="Pfam" id="PF12002">
    <property type="entry name" value="MgsA_C"/>
    <property type="match status" value="1"/>
</dbReference>
<keyword evidence="14" id="KW-0378">Hydrolase</keyword>
<dbReference type="InterPro" id="IPR003959">
    <property type="entry name" value="ATPase_AAA_core"/>
</dbReference>
<dbReference type="FunFam" id="1.10.8.60:FF:000029">
    <property type="entry name" value="Replication-associated recombination protein A"/>
    <property type="match status" value="1"/>
</dbReference>
<feature type="compositionally biased region" description="Low complexity" evidence="11">
    <location>
        <begin position="32"/>
        <end position="44"/>
    </location>
</feature>
<evidence type="ECO:0000256" key="2">
    <source>
        <dbReference type="ARBA" id="ARBA00022705"/>
    </source>
</evidence>
<dbReference type="SUPFAM" id="SSF48019">
    <property type="entry name" value="post-AAA+ oligomerization domain-like"/>
    <property type="match status" value="1"/>
</dbReference>
<gene>
    <name evidence="14" type="ORF">BO71DRAFT_404271</name>
</gene>
<dbReference type="Gene3D" id="1.10.3710.10">
    <property type="entry name" value="DNA polymerase III clamp loader subunits, C-terminal domain"/>
    <property type="match status" value="1"/>
</dbReference>
<dbReference type="GO" id="GO:0005524">
    <property type="term" value="F:ATP binding"/>
    <property type="evidence" value="ECO:0007669"/>
    <property type="project" value="UniProtKB-KW"/>
</dbReference>
<keyword evidence="6" id="KW-0863">Zinc-finger</keyword>
<keyword evidence="2" id="KW-0235">DNA replication</keyword>
<dbReference type="InterPro" id="IPR021886">
    <property type="entry name" value="MgsA_C"/>
</dbReference>
<dbReference type="GO" id="GO:0000731">
    <property type="term" value="P:DNA synthesis involved in DNA repair"/>
    <property type="evidence" value="ECO:0007669"/>
    <property type="project" value="TreeGrafter"/>
</dbReference>
<dbReference type="FunFam" id="1.10.3710.10:FF:000005">
    <property type="entry name" value="AAA family ATPase, putative"/>
    <property type="match status" value="1"/>
</dbReference>
<dbReference type="InterPro" id="IPR008921">
    <property type="entry name" value="DNA_pol3_clamp-load_cplx_C"/>
</dbReference>
<keyword evidence="4" id="KW-0547">Nucleotide-binding</keyword>
<dbReference type="Gene3D" id="1.10.8.60">
    <property type="match status" value="1"/>
</dbReference>
<keyword evidence="15" id="KW-1185">Reference proteome</keyword>
<evidence type="ECO:0000256" key="3">
    <source>
        <dbReference type="ARBA" id="ARBA00022723"/>
    </source>
</evidence>
<keyword evidence="7" id="KW-0862">Zinc</keyword>
<dbReference type="InterPro" id="IPR027417">
    <property type="entry name" value="P-loop_NTPase"/>
</dbReference>
<dbReference type="GO" id="GO:0008047">
    <property type="term" value="F:enzyme activator activity"/>
    <property type="evidence" value="ECO:0007669"/>
    <property type="project" value="TreeGrafter"/>
</dbReference>
<dbReference type="FunFam" id="3.40.50.300:FF:000137">
    <property type="entry name" value="Replication-associated recombination protein A"/>
    <property type="match status" value="1"/>
</dbReference>
<dbReference type="GO" id="GO:0006271">
    <property type="term" value="P:DNA strand elongation involved in DNA replication"/>
    <property type="evidence" value="ECO:0007669"/>
    <property type="project" value="UniProtKB-ARBA"/>
</dbReference>
<dbReference type="SMART" id="SM00382">
    <property type="entry name" value="AAA"/>
    <property type="match status" value="1"/>
</dbReference>
<keyword evidence="5" id="KW-0227">DNA damage</keyword>
<dbReference type="InterPro" id="IPR006642">
    <property type="entry name" value="Rad18_UBZ4"/>
</dbReference>
<evidence type="ECO:0000259" key="13">
    <source>
        <dbReference type="SMART" id="SM00734"/>
    </source>
</evidence>
<dbReference type="InterPro" id="IPR051314">
    <property type="entry name" value="AAA_ATPase_RarA/MGS1/WRNIP1"/>
</dbReference>
<evidence type="ECO:0000313" key="14">
    <source>
        <dbReference type="EMBL" id="PYH87909.1"/>
    </source>
</evidence>
<evidence type="ECO:0000256" key="10">
    <source>
        <dbReference type="ARBA" id="ARBA00056113"/>
    </source>
</evidence>
<protein>
    <submittedName>
        <fullName evidence="14">P-loop containing nucleoside triphosphate hydrolase protein</fullName>
    </submittedName>
</protein>
<feature type="domain" description="UBZ4-type" evidence="13">
    <location>
        <begin position="1"/>
        <end position="25"/>
    </location>
</feature>
<dbReference type="Pfam" id="PF16193">
    <property type="entry name" value="AAA_assoc_2"/>
    <property type="match status" value="1"/>
</dbReference>
<evidence type="ECO:0000256" key="6">
    <source>
        <dbReference type="ARBA" id="ARBA00022771"/>
    </source>
</evidence>
<feature type="compositionally biased region" description="Basic and acidic residues" evidence="11">
    <location>
        <begin position="85"/>
        <end position="104"/>
    </location>
</feature>
<feature type="domain" description="AAA+ ATPase" evidence="12">
    <location>
        <begin position="148"/>
        <end position="265"/>
    </location>
</feature>
<feature type="compositionally biased region" description="Low complexity" evidence="11">
    <location>
        <begin position="52"/>
        <end position="65"/>
    </location>
</feature>
<dbReference type="EMBL" id="KZ826152">
    <property type="protein sequence ID" value="PYH87909.1"/>
    <property type="molecule type" value="Genomic_DNA"/>
</dbReference>
<reference evidence="14 15" key="1">
    <citation type="submission" date="2018-02" db="EMBL/GenBank/DDBJ databases">
        <title>The genomes of Aspergillus section Nigri reveals drivers in fungal speciation.</title>
        <authorList>
            <consortium name="DOE Joint Genome Institute"/>
            <person name="Vesth T.C."/>
            <person name="Nybo J."/>
            <person name="Theobald S."/>
            <person name="Brandl J."/>
            <person name="Frisvad J.C."/>
            <person name="Nielsen K.F."/>
            <person name="Lyhne E.K."/>
            <person name="Kogle M.E."/>
            <person name="Kuo A."/>
            <person name="Riley R."/>
            <person name="Clum A."/>
            <person name="Nolan M."/>
            <person name="Lipzen A."/>
            <person name="Salamov A."/>
            <person name="Henrissat B."/>
            <person name="Wiebenga A."/>
            <person name="De vries R.P."/>
            <person name="Grigoriev I.V."/>
            <person name="Mortensen U.H."/>
            <person name="Andersen M.R."/>
            <person name="Baker S.E."/>
        </authorList>
    </citation>
    <scope>NUCLEOTIDE SEQUENCE [LARGE SCALE GENOMIC DNA]</scope>
    <source>
        <strain evidence="14 15">CBS 707.79</strain>
    </source>
</reference>
<keyword evidence="8" id="KW-0067">ATP-binding</keyword>
<dbReference type="VEuPathDB" id="FungiDB:BO71DRAFT_404271"/>
<evidence type="ECO:0000256" key="11">
    <source>
        <dbReference type="SAM" id="MobiDB-lite"/>
    </source>
</evidence>
<dbReference type="FunFam" id="1.20.272.10:FF:000001">
    <property type="entry name" value="Putative AAA family ATPase"/>
    <property type="match status" value="1"/>
</dbReference>
<evidence type="ECO:0000256" key="1">
    <source>
        <dbReference type="ARBA" id="ARBA00008959"/>
    </source>
</evidence>
<dbReference type="GO" id="GO:0017116">
    <property type="term" value="F:single-stranded DNA helicase activity"/>
    <property type="evidence" value="ECO:0007669"/>
    <property type="project" value="TreeGrafter"/>
</dbReference>
<accession>A0A319CTP8</accession>
<dbReference type="PANTHER" id="PTHR13779:SF7">
    <property type="entry name" value="ATPASE WRNIP1"/>
    <property type="match status" value="1"/>
</dbReference>
<dbReference type="OrthoDB" id="10265467at2759"/>
<dbReference type="GO" id="GO:0008270">
    <property type="term" value="F:zinc ion binding"/>
    <property type="evidence" value="ECO:0007669"/>
    <property type="project" value="UniProtKB-KW"/>
</dbReference>